<evidence type="ECO:0000256" key="4">
    <source>
        <dbReference type="ARBA" id="ARBA00044950"/>
    </source>
</evidence>
<dbReference type="AlphaFoldDB" id="A0AAQ4RPV6"/>
<dbReference type="GO" id="GO:0005634">
    <property type="term" value="C:nucleus"/>
    <property type="evidence" value="ECO:0007669"/>
    <property type="project" value="UniProtKB-SubCell"/>
</dbReference>
<dbReference type="Pfam" id="PF15682">
    <property type="entry name" value="Mustang"/>
    <property type="match status" value="1"/>
</dbReference>
<evidence type="ECO:0000256" key="3">
    <source>
        <dbReference type="ARBA" id="ARBA00023242"/>
    </source>
</evidence>
<feature type="region of interest" description="Disordered" evidence="5">
    <location>
        <begin position="108"/>
        <end position="132"/>
    </location>
</feature>
<evidence type="ECO:0000256" key="2">
    <source>
        <dbReference type="ARBA" id="ARBA00018401"/>
    </source>
</evidence>
<feature type="compositionally biased region" description="Basic and acidic residues" evidence="5">
    <location>
        <begin position="58"/>
        <end position="71"/>
    </location>
</feature>
<feature type="compositionally biased region" description="Polar residues" evidence="5">
    <location>
        <begin position="121"/>
        <end position="132"/>
    </location>
</feature>
<keyword evidence="7" id="KW-1185">Reference proteome</keyword>
<keyword evidence="3" id="KW-0539">Nucleus</keyword>
<comment type="subcellular location">
    <subcellularLocation>
        <location evidence="1">Nucleus</location>
    </subcellularLocation>
</comment>
<dbReference type="GeneTree" id="ENSGT00940000153920"/>
<evidence type="ECO:0000313" key="7">
    <source>
        <dbReference type="Proteomes" id="UP000007635"/>
    </source>
</evidence>
<accession>A0AAQ4RPV6</accession>
<protein>
    <recommendedName>
        <fullName evidence="2">Musculoskeletal embryonic nuclear protein 1</fullName>
    </recommendedName>
</protein>
<name>A0AAQ4RPV6_GASAC</name>
<dbReference type="GO" id="GO:0002062">
    <property type="term" value="P:chondrocyte differentiation"/>
    <property type="evidence" value="ECO:0007669"/>
    <property type="project" value="InterPro"/>
</dbReference>
<dbReference type="GO" id="GO:0042246">
    <property type="term" value="P:tissue regeneration"/>
    <property type="evidence" value="ECO:0007669"/>
    <property type="project" value="InterPro"/>
</dbReference>
<evidence type="ECO:0000256" key="1">
    <source>
        <dbReference type="ARBA" id="ARBA00004123"/>
    </source>
</evidence>
<evidence type="ECO:0000313" key="6">
    <source>
        <dbReference type="Ensembl" id="ENSGACP00000065545.1"/>
    </source>
</evidence>
<reference evidence="6" key="3">
    <citation type="submission" date="2025-09" db="UniProtKB">
        <authorList>
            <consortium name="Ensembl"/>
        </authorList>
    </citation>
    <scope>IDENTIFICATION</scope>
</reference>
<dbReference type="Ensembl" id="ENSGACT00000042129.1">
    <property type="protein sequence ID" value="ENSGACP00000065545.1"/>
    <property type="gene ID" value="ENSGACG00000027825.1"/>
</dbReference>
<dbReference type="InterPro" id="IPR031394">
    <property type="entry name" value="MUSTN1"/>
</dbReference>
<organism evidence="6 7">
    <name type="scientific">Gasterosteus aculeatus aculeatus</name>
    <name type="common">three-spined stickleback</name>
    <dbReference type="NCBI Taxonomy" id="481459"/>
    <lineage>
        <taxon>Eukaryota</taxon>
        <taxon>Metazoa</taxon>
        <taxon>Chordata</taxon>
        <taxon>Craniata</taxon>
        <taxon>Vertebrata</taxon>
        <taxon>Euteleostomi</taxon>
        <taxon>Actinopterygii</taxon>
        <taxon>Neopterygii</taxon>
        <taxon>Teleostei</taxon>
        <taxon>Neoteleostei</taxon>
        <taxon>Acanthomorphata</taxon>
        <taxon>Eupercaria</taxon>
        <taxon>Perciformes</taxon>
        <taxon>Cottioidei</taxon>
        <taxon>Gasterosteales</taxon>
        <taxon>Gasterosteidae</taxon>
        <taxon>Gasterosteus</taxon>
    </lineage>
</organism>
<reference evidence="6 7" key="1">
    <citation type="journal article" date="2021" name="G3 (Bethesda)">
        <title>Improved contiguity of the threespine stickleback genome using long-read sequencing.</title>
        <authorList>
            <person name="Nath S."/>
            <person name="Shaw D.E."/>
            <person name="White M.A."/>
        </authorList>
    </citation>
    <scope>NUCLEOTIDE SEQUENCE [LARGE SCALE GENOMIC DNA]</scope>
    <source>
        <strain evidence="6 7">Lake Benthic</strain>
    </source>
</reference>
<sequence length="132" mass="14508">MHLLRHLLLPGSDSSTGESLLGWVYLRVCRAGLTTEKRGHLTGRRPSQGQLQLHKHVSSQEEHEQMQRPEVRDEDLTEAKGQLGASGPAKSKTYEVMEECEKMGKAAPSVFSGARSGAETVLNSRSAQANRK</sequence>
<comment type="similarity">
    <text evidence="4">Belongs to the MUSTN1 family.</text>
</comment>
<evidence type="ECO:0000256" key="5">
    <source>
        <dbReference type="SAM" id="MobiDB-lite"/>
    </source>
</evidence>
<dbReference type="GO" id="GO:0035988">
    <property type="term" value="P:chondrocyte proliferation"/>
    <property type="evidence" value="ECO:0007669"/>
    <property type="project" value="InterPro"/>
</dbReference>
<feature type="region of interest" description="Disordered" evidence="5">
    <location>
        <begin position="37"/>
        <end position="91"/>
    </location>
</feature>
<reference evidence="6" key="2">
    <citation type="submission" date="2025-08" db="UniProtKB">
        <authorList>
            <consortium name="Ensembl"/>
        </authorList>
    </citation>
    <scope>IDENTIFICATION</scope>
</reference>
<proteinExistence type="inferred from homology"/>
<dbReference type="Proteomes" id="UP000007635">
    <property type="component" value="Chromosome XVII"/>
</dbReference>